<comment type="subcellular location">
    <subcellularLocation>
        <location evidence="2">Cell envelope</location>
    </subcellularLocation>
</comment>
<comment type="cofactor">
    <cofactor evidence="1">
        <name>Zn(2+)</name>
        <dbReference type="ChEBI" id="CHEBI:29105"/>
    </cofactor>
</comment>
<dbReference type="InterPro" id="IPR050570">
    <property type="entry name" value="Cell_wall_metabolism_enzyme"/>
</dbReference>
<evidence type="ECO:0000256" key="7">
    <source>
        <dbReference type="ARBA" id="ARBA00023049"/>
    </source>
</evidence>
<dbReference type="GO" id="GO:0046872">
    <property type="term" value="F:metal ion binding"/>
    <property type="evidence" value="ECO:0007669"/>
    <property type="project" value="UniProtKB-KW"/>
</dbReference>
<dbReference type="InterPro" id="IPR045834">
    <property type="entry name" value="Csd3_N2"/>
</dbReference>
<proteinExistence type="predicted"/>
<evidence type="ECO:0000256" key="4">
    <source>
        <dbReference type="ARBA" id="ARBA00022723"/>
    </source>
</evidence>
<evidence type="ECO:0000256" key="5">
    <source>
        <dbReference type="ARBA" id="ARBA00022801"/>
    </source>
</evidence>
<feature type="region of interest" description="Disordered" evidence="8">
    <location>
        <begin position="439"/>
        <end position="473"/>
    </location>
</feature>
<dbReference type="GO" id="GO:0004222">
    <property type="term" value="F:metalloendopeptidase activity"/>
    <property type="evidence" value="ECO:0007669"/>
    <property type="project" value="TreeGrafter"/>
</dbReference>
<gene>
    <name evidence="11" type="ORF">ABENE_11355</name>
</gene>
<dbReference type="InterPro" id="IPR011055">
    <property type="entry name" value="Dup_hybrid_motif"/>
</dbReference>
<dbReference type="InterPro" id="IPR016047">
    <property type="entry name" value="M23ase_b-sheet_dom"/>
</dbReference>
<dbReference type="PATRIC" id="fig|1121022.4.peg.2303"/>
<dbReference type="OrthoDB" id="9805070at2"/>
<dbReference type="Gene3D" id="2.70.70.10">
    <property type="entry name" value="Glucose Permease (Domain IIA)"/>
    <property type="match status" value="1"/>
</dbReference>
<dbReference type="FunFam" id="2.70.70.10:FF:000006">
    <property type="entry name" value="M23 family peptidase"/>
    <property type="match status" value="1"/>
</dbReference>
<dbReference type="GO" id="GO:0006508">
    <property type="term" value="P:proteolysis"/>
    <property type="evidence" value="ECO:0007669"/>
    <property type="project" value="UniProtKB-KW"/>
</dbReference>
<evidence type="ECO:0000259" key="9">
    <source>
        <dbReference type="Pfam" id="PF01551"/>
    </source>
</evidence>
<feature type="domain" description="Csd3-like second N-terminal" evidence="10">
    <location>
        <begin position="156"/>
        <end position="276"/>
    </location>
</feature>
<evidence type="ECO:0000259" key="10">
    <source>
        <dbReference type="Pfam" id="PF19425"/>
    </source>
</evidence>
<organism evidence="11 12">
    <name type="scientific">Asticcacaulis benevestitus DSM 16100 = ATCC BAA-896</name>
    <dbReference type="NCBI Taxonomy" id="1121022"/>
    <lineage>
        <taxon>Bacteria</taxon>
        <taxon>Pseudomonadati</taxon>
        <taxon>Pseudomonadota</taxon>
        <taxon>Alphaproteobacteria</taxon>
        <taxon>Caulobacterales</taxon>
        <taxon>Caulobacteraceae</taxon>
        <taxon>Asticcacaulis</taxon>
    </lineage>
</organism>
<sequence>MVFALATALTVGTLLWKMVQPMQGMGAPMDPAAAMALETQAYAEAAARPGYSQPIDMPISLRAGETLDQAITRMGVKPDEAKAAIKLLSHSFNITNIKAGLSLEAAIAKPISGEGDAQLLGLTVRTGPAKQLTLTKDRDGVMRLRALEESVRDERRVAIGTIDGSLFTSAAALGATPTLTAQVVKLFAHKLDFERDIQSGDTFKMVFDRKVTESGRTVEAGNLLYAEIEAKGGVDRFYSFTPNGGRSIEYYDETGKNIKGFLLATPIYGARTSSGFGMRFHPIVGFMKMHTGIDFAAPTGTPIQAAGDGVVMDAKWWGGYGRWVRIAHNKEWETGYGHMSSIAVRPGQRVTQGQIIGYVGTTGRSTGPHLHFEVWKDHHPIDPKGAKVPQSSMLAGNDLNAFRARKREIDSMIALAEVSPNGTIQKNDALAYRVDNENQTARPQALAQTEVSPVRSNSARPLRSALTTTRGTR</sequence>
<dbReference type="PANTHER" id="PTHR21666:SF288">
    <property type="entry name" value="CELL DIVISION PROTEIN YTFB"/>
    <property type="match status" value="1"/>
</dbReference>
<dbReference type="Pfam" id="PF19425">
    <property type="entry name" value="Csd3_N2"/>
    <property type="match status" value="1"/>
</dbReference>
<comment type="caution">
    <text evidence="11">The sequence shown here is derived from an EMBL/GenBank/DDBJ whole genome shotgun (WGS) entry which is preliminary data.</text>
</comment>
<accession>V4PZ58</accession>
<dbReference type="Gene3D" id="3.10.450.350">
    <property type="match status" value="1"/>
</dbReference>
<dbReference type="SUPFAM" id="SSF51261">
    <property type="entry name" value="Duplicated hybrid motif"/>
    <property type="match status" value="1"/>
</dbReference>
<protein>
    <submittedName>
        <fullName evidence="11">Uncharacterized protein</fullName>
    </submittedName>
</protein>
<dbReference type="Proteomes" id="UP000017837">
    <property type="component" value="Unassembled WGS sequence"/>
</dbReference>
<evidence type="ECO:0000256" key="6">
    <source>
        <dbReference type="ARBA" id="ARBA00022833"/>
    </source>
</evidence>
<dbReference type="CDD" id="cd12797">
    <property type="entry name" value="M23_peptidase"/>
    <property type="match status" value="1"/>
</dbReference>
<keyword evidence="7" id="KW-0482">Metalloprotease</keyword>
<keyword evidence="4" id="KW-0479">Metal-binding</keyword>
<reference evidence="11 12" key="1">
    <citation type="journal article" date="2014" name="Nature">
        <title>Sequential evolution of bacterial morphology by co-option of a developmental regulator.</title>
        <authorList>
            <person name="Jiang C."/>
            <person name="Brown P.J."/>
            <person name="Ducret A."/>
            <person name="Brun Y.V."/>
        </authorList>
    </citation>
    <scope>NUCLEOTIDE SEQUENCE [LARGE SCALE GENOMIC DNA]</scope>
    <source>
        <strain evidence="11 12">DSM 16100</strain>
    </source>
</reference>
<dbReference type="STRING" id="1121022.GCA_000376105_01428"/>
<feature type="domain" description="M23ase beta-sheet core" evidence="9">
    <location>
        <begin position="288"/>
        <end position="383"/>
    </location>
</feature>
<dbReference type="PANTHER" id="PTHR21666">
    <property type="entry name" value="PEPTIDASE-RELATED"/>
    <property type="match status" value="1"/>
</dbReference>
<dbReference type="AlphaFoldDB" id="V4PZ58"/>
<dbReference type="eggNOG" id="COG0739">
    <property type="taxonomic scope" value="Bacteria"/>
</dbReference>
<dbReference type="GO" id="GO:0030313">
    <property type="term" value="C:cell envelope"/>
    <property type="evidence" value="ECO:0007669"/>
    <property type="project" value="UniProtKB-SubCell"/>
</dbReference>
<dbReference type="EMBL" id="AWGB01000021">
    <property type="protein sequence ID" value="ESQ90860.1"/>
    <property type="molecule type" value="Genomic_DNA"/>
</dbReference>
<name>V4PZ58_9CAUL</name>
<keyword evidence="6" id="KW-0862">Zinc</keyword>
<evidence type="ECO:0000256" key="8">
    <source>
        <dbReference type="SAM" id="MobiDB-lite"/>
    </source>
</evidence>
<keyword evidence="12" id="KW-1185">Reference proteome</keyword>
<keyword evidence="3" id="KW-0645">Protease</keyword>
<evidence type="ECO:0000313" key="12">
    <source>
        <dbReference type="Proteomes" id="UP000017837"/>
    </source>
</evidence>
<evidence type="ECO:0000256" key="1">
    <source>
        <dbReference type="ARBA" id="ARBA00001947"/>
    </source>
</evidence>
<evidence type="ECO:0000256" key="2">
    <source>
        <dbReference type="ARBA" id="ARBA00004196"/>
    </source>
</evidence>
<keyword evidence="5" id="KW-0378">Hydrolase</keyword>
<evidence type="ECO:0000256" key="3">
    <source>
        <dbReference type="ARBA" id="ARBA00022670"/>
    </source>
</evidence>
<evidence type="ECO:0000313" key="11">
    <source>
        <dbReference type="EMBL" id="ESQ90860.1"/>
    </source>
</evidence>
<dbReference type="Pfam" id="PF01551">
    <property type="entry name" value="Peptidase_M23"/>
    <property type="match status" value="1"/>
</dbReference>